<proteinExistence type="predicted"/>
<evidence type="ECO:0000313" key="3">
    <source>
        <dbReference type="Proteomes" id="UP000663908"/>
    </source>
</evidence>
<keyword evidence="1" id="KW-1133">Transmembrane helix</keyword>
<name>A0ABX7U4N7_STRCY</name>
<dbReference type="SUPFAM" id="SSF103473">
    <property type="entry name" value="MFS general substrate transporter"/>
    <property type="match status" value="1"/>
</dbReference>
<reference evidence="2 3" key="1">
    <citation type="submission" date="2021-03" db="EMBL/GenBank/DDBJ databases">
        <title>Complete genome sequence of Streptomyces cyanogenus S136, producer of anticancer angucycline landomycin A.</title>
        <authorList>
            <person name="Hrab P."/>
            <person name="Ruckert C."/>
            <person name="Busche T."/>
            <person name="Ostash I."/>
            <person name="Kalinowski J."/>
            <person name="Fedorenko V."/>
            <person name="Yushchuk O."/>
            <person name="Ostash B."/>
        </authorList>
    </citation>
    <scope>NUCLEOTIDE SEQUENCE [LARGE SCALE GENOMIC DNA]</scope>
    <source>
        <strain evidence="2 3">S136</strain>
    </source>
</reference>
<protein>
    <submittedName>
        <fullName evidence="2">Uncharacterized protein</fullName>
    </submittedName>
</protein>
<organism evidence="2 3">
    <name type="scientific">Streptomyces cyanogenus</name>
    <dbReference type="NCBI Taxonomy" id="80860"/>
    <lineage>
        <taxon>Bacteria</taxon>
        <taxon>Bacillati</taxon>
        <taxon>Actinomycetota</taxon>
        <taxon>Actinomycetes</taxon>
        <taxon>Kitasatosporales</taxon>
        <taxon>Streptomycetaceae</taxon>
        <taxon>Streptomyces</taxon>
    </lineage>
</organism>
<gene>
    <name evidence="2" type="ORF">S1361_36560</name>
</gene>
<keyword evidence="1" id="KW-0472">Membrane</keyword>
<dbReference type="InterPro" id="IPR036259">
    <property type="entry name" value="MFS_trans_sf"/>
</dbReference>
<keyword evidence="3" id="KW-1185">Reference proteome</keyword>
<accession>A0ABX7U4N7</accession>
<dbReference type="RefSeq" id="WP_243769435.1">
    <property type="nucleotide sequence ID" value="NZ_CP071839.1"/>
</dbReference>
<evidence type="ECO:0000313" key="2">
    <source>
        <dbReference type="EMBL" id="QTE02904.1"/>
    </source>
</evidence>
<feature type="transmembrane region" description="Helical" evidence="1">
    <location>
        <begin position="12"/>
        <end position="39"/>
    </location>
</feature>
<feature type="transmembrane region" description="Helical" evidence="1">
    <location>
        <begin position="45"/>
        <end position="65"/>
    </location>
</feature>
<dbReference type="Proteomes" id="UP000663908">
    <property type="component" value="Chromosome"/>
</dbReference>
<keyword evidence="1" id="KW-0812">Transmembrane</keyword>
<evidence type="ECO:0000256" key="1">
    <source>
        <dbReference type="SAM" id="Phobius"/>
    </source>
</evidence>
<sequence>MDTVVRLSKDRLVATYYSAYSTASGIAVSLGDLAVGALFDTGVRWLPWAGLAVTGLGCAALVTRLHQAGHLSARPAPLSG</sequence>
<dbReference type="EMBL" id="CP071839">
    <property type="protein sequence ID" value="QTE02904.1"/>
    <property type="molecule type" value="Genomic_DNA"/>
</dbReference>